<proteinExistence type="predicted"/>
<dbReference type="Pfam" id="PF13579">
    <property type="entry name" value="Glyco_trans_4_4"/>
    <property type="match status" value="1"/>
</dbReference>
<keyword evidence="4" id="KW-1185">Reference proteome</keyword>
<evidence type="ECO:0000259" key="2">
    <source>
        <dbReference type="Pfam" id="PF13579"/>
    </source>
</evidence>
<organism evidence="3 4">
    <name type="scientific">Novosphingobium kalidii</name>
    <dbReference type="NCBI Taxonomy" id="3230299"/>
    <lineage>
        <taxon>Bacteria</taxon>
        <taxon>Pseudomonadati</taxon>
        <taxon>Pseudomonadota</taxon>
        <taxon>Alphaproteobacteria</taxon>
        <taxon>Sphingomonadales</taxon>
        <taxon>Sphingomonadaceae</taxon>
        <taxon>Novosphingobium</taxon>
    </lineage>
</organism>
<dbReference type="InterPro" id="IPR028098">
    <property type="entry name" value="Glyco_trans_4-like_N"/>
</dbReference>
<dbReference type="Proteomes" id="UP001548713">
    <property type="component" value="Unassembled WGS sequence"/>
</dbReference>
<protein>
    <submittedName>
        <fullName evidence="3">Glycosyltransferase family 4 protein</fullName>
        <ecNumber evidence="3">2.4.-.-</ecNumber>
    </submittedName>
</protein>
<accession>A0ABV2D5V7</accession>
<feature type="domain" description="Glycosyltransferase subfamily 4-like N-terminal" evidence="2">
    <location>
        <begin position="21"/>
        <end position="165"/>
    </location>
</feature>
<sequence length="377" mass="41010">MLMGRSRIPSIVFVLQGLGAGGSEHIVSQLCNHFAAKGWKVTLLAFDERESIPYYDHHHAVQVLALGLKSKRQGPLAALGYSHARLRLLQAAFKVISPDLVVSFLTRTNVLSVLAAGRNGPPVLVSERNNPALQKVGPVWELLRRHTYARAAGLVTMTHGAMGYFPPNMRKRSWVIPNPSTLPSGAAQRNTDGHTIGAVGRLVPQKGFDRLIDAFSRCADLIPEWRLVIWGEGPERSALECQRDSLGLTDRIVLPGITREAGEWIGQTDIFVLSSRFEGWGLVLSEAMAAGLPVVSTNCEWGPGDMIEPEKSGLLVPNGDEAALGAAILRLCGDDALRDRLGGAARERMAAFEPARVLKLWEATIEQLIDETVGAKR</sequence>
<gene>
    <name evidence="3" type="ORF">ABVV53_14665</name>
</gene>
<evidence type="ECO:0000313" key="4">
    <source>
        <dbReference type="Proteomes" id="UP001548713"/>
    </source>
</evidence>
<dbReference type="PANTHER" id="PTHR12526">
    <property type="entry name" value="GLYCOSYLTRANSFERASE"/>
    <property type="match status" value="1"/>
</dbReference>
<dbReference type="InterPro" id="IPR001296">
    <property type="entry name" value="Glyco_trans_1"/>
</dbReference>
<keyword evidence="3" id="KW-0808">Transferase</keyword>
<dbReference type="SUPFAM" id="SSF53756">
    <property type="entry name" value="UDP-Glycosyltransferase/glycogen phosphorylase"/>
    <property type="match status" value="1"/>
</dbReference>
<dbReference type="RefSeq" id="WP_353985172.1">
    <property type="nucleotide sequence ID" value="NZ_JBEWLY010000023.1"/>
</dbReference>
<name>A0ABV2D5V7_9SPHN</name>
<dbReference type="Gene3D" id="3.40.50.2000">
    <property type="entry name" value="Glycogen Phosphorylase B"/>
    <property type="match status" value="2"/>
</dbReference>
<comment type="caution">
    <text evidence="3">The sequence shown here is derived from an EMBL/GenBank/DDBJ whole genome shotgun (WGS) entry which is preliminary data.</text>
</comment>
<dbReference type="EMBL" id="JBEWLY010000023">
    <property type="protein sequence ID" value="MET1756684.1"/>
    <property type="molecule type" value="Genomic_DNA"/>
</dbReference>
<dbReference type="CDD" id="cd03820">
    <property type="entry name" value="GT4_AmsD-like"/>
    <property type="match status" value="1"/>
</dbReference>
<evidence type="ECO:0000259" key="1">
    <source>
        <dbReference type="Pfam" id="PF00534"/>
    </source>
</evidence>
<reference evidence="3 4" key="1">
    <citation type="submission" date="2024-07" db="EMBL/GenBank/DDBJ databases">
        <title>Novosphingobium kalidii RD2P27.</title>
        <authorList>
            <person name="Sun J.-Q."/>
        </authorList>
    </citation>
    <scope>NUCLEOTIDE SEQUENCE [LARGE SCALE GENOMIC DNA]</scope>
    <source>
        <strain evidence="3 4">RD2P27</strain>
    </source>
</reference>
<keyword evidence="3" id="KW-0328">Glycosyltransferase</keyword>
<dbReference type="Pfam" id="PF00534">
    <property type="entry name" value="Glycos_transf_1"/>
    <property type="match status" value="1"/>
</dbReference>
<feature type="domain" description="Glycosyl transferase family 1" evidence="1">
    <location>
        <begin position="189"/>
        <end position="348"/>
    </location>
</feature>
<dbReference type="GO" id="GO:0016757">
    <property type="term" value="F:glycosyltransferase activity"/>
    <property type="evidence" value="ECO:0007669"/>
    <property type="project" value="UniProtKB-KW"/>
</dbReference>
<dbReference type="EC" id="2.4.-.-" evidence="3"/>
<evidence type="ECO:0000313" key="3">
    <source>
        <dbReference type="EMBL" id="MET1756684.1"/>
    </source>
</evidence>